<organism evidence="3 4">
    <name type="scientific">Methanosarcina acetivorans (strain ATCC 35395 / DSM 2834 / JCM 12185 / C2A)</name>
    <dbReference type="NCBI Taxonomy" id="188937"/>
    <lineage>
        <taxon>Archaea</taxon>
        <taxon>Methanobacteriati</taxon>
        <taxon>Methanobacteriota</taxon>
        <taxon>Stenosarchaea group</taxon>
        <taxon>Methanomicrobia</taxon>
        <taxon>Methanosarcinales</taxon>
        <taxon>Methanosarcinaceae</taxon>
        <taxon>Methanosarcina</taxon>
    </lineage>
</organism>
<evidence type="ECO:0000313" key="4">
    <source>
        <dbReference type="Proteomes" id="UP000002487"/>
    </source>
</evidence>
<dbReference type="GO" id="GO:0003677">
    <property type="term" value="F:DNA binding"/>
    <property type="evidence" value="ECO:0007669"/>
    <property type="project" value="UniProtKB-KW"/>
</dbReference>
<dbReference type="PhylomeDB" id="Q8TI89"/>
<dbReference type="EMBL" id="AE010299">
    <property type="protein sequence ID" value="AAM07611.1"/>
    <property type="molecule type" value="Genomic_DNA"/>
</dbReference>
<dbReference type="Pfam" id="PF01381">
    <property type="entry name" value="HTH_3"/>
    <property type="match status" value="1"/>
</dbReference>
<reference evidence="3 4" key="1">
    <citation type="journal article" date="2002" name="Genome Res.">
        <title>The genome of Methanosarcina acetivorans reveals extensive metabolic and physiological diversity.</title>
        <authorList>
            <person name="Galagan J.E."/>
            <person name="Nusbaum C."/>
            <person name="Roy A."/>
            <person name="Endrizzi M.G."/>
            <person name="Macdonald P."/>
            <person name="FitzHugh W."/>
            <person name="Calvo S."/>
            <person name="Engels R."/>
            <person name="Smirnov S."/>
            <person name="Atnoor D."/>
            <person name="Brown A."/>
            <person name="Allen N."/>
            <person name="Naylor J."/>
            <person name="Stange-Thomann N."/>
            <person name="DeArellano K."/>
            <person name="Johnson R."/>
            <person name="Linton L."/>
            <person name="McEwan P."/>
            <person name="McKernan K."/>
            <person name="Talamas J."/>
            <person name="Tirrell A."/>
            <person name="Ye W."/>
            <person name="Zimmer A."/>
            <person name="Barber R.D."/>
            <person name="Cann I."/>
            <person name="Graham D.E."/>
            <person name="Grahame D.A."/>
            <person name="Guss A."/>
            <person name="Hedderich R."/>
            <person name="Ingram-Smith C."/>
            <person name="Kuettner C.H."/>
            <person name="Krzycki J.A."/>
            <person name="Leigh J.A."/>
            <person name="Li W."/>
            <person name="Liu J."/>
            <person name="Mukhopadhyay B."/>
            <person name="Reeve J.N."/>
            <person name="Smith K."/>
            <person name="Springer T.A."/>
            <person name="Umayam L.A."/>
            <person name="White O."/>
            <person name="White R.H."/>
            <person name="de Macario E.C."/>
            <person name="Ferry J.G."/>
            <person name="Jarrell K.F."/>
            <person name="Jing H."/>
            <person name="Macario A.J.L."/>
            <person name="Paulsen I."/>
            <person name="Pritchett M."/>
            <person name="Sowers K.R."/>
            <person name="Swanson R.V."/>
            <person name="Zinder S.H."/>
            <person name="Lander E."/>
            <person name="Metcalf W.W."/>
            <person name="Birren B."/>
        </authorList>
    </citation>
    <scope>NUCLEOTIDE SEQUENCE [LARGE SCALE GENOMIC DNA]</scope>
    <source>
        <strain evidence="4">ATCC 35395 / DSM 2834 / JCM 12185 / C2A</strain>
    </source>
</reference>
<dbReference type="InterPro" id="IPR004451">
    <property type="entry name" value="MJ0586"/>
</dbReference>
<gene>
    <name evidence="3" type="ordered locus">MA_4267</name>
</gene>
<evidence type="ECO:0000259" key="2">
    <source>
        <dbReference type="PROSITE" id="PS50943"/>
    </source>
</evidence>
<dbReference type="AlphaFoldDB" id="Q8TI89"/>
<accession>Q8TI89</accession>
<keyword evidence="4" id="KW-1185">Reference proteome</keyword>
<proteinExistence type="predicted"/>
<evidence type="ECO:0000313" key="3">
    <source>
        <dbReference type="EMBL" id="AAM07611.1"/>
    </source>
</evidence>
<dbReference type="HOGENOM" id="CLU_130237_0_0_2"/>
<dbReference type="PANTHER" id="PTHR10245:SF15">
    <property type="entry name" value="ENDOTHELIAL DIFFERENTIATION-RELATED FACTOR 1"/>
    <property type="match status" value="1"/>
</dbReference>
<dbReference type="CDD" id="cd00093">
    <property type="entry name" value="HTH_XRE"/>
    <property type="match status" value="1"/>
</dbReference>
<dbReference type="SMART" id="SM00530">
    <property type="entry name" value="HTH_XRE"/>
    <property type="match status" value="1"/>
</dbReference>
<sequence length="164" mass="18897">MINMQCEICGAEIRGKPICVKIDNSELQVCQKCAPYGQPVDKRTPVSRKVSPVVRAVPRTEKRPRKDFFDILKDELLDNYDQIIRDAREAKGWSQEDLAEKIKEKASLIKKIERSEIVPEDSVRKKLEHTLNIKLTERVDDAGQEVSHMRKDTTLGDIVKIKRK</sequence>
<dbReference type="Proteomes" id="UP000002487">
    <property type="component" value="Chromosome"/>
</dbReference>
<dbReference type="Gene3D" id="1.10.260.40">
    <property type="entry name" value="lambda repressor-like DNA-binding domains"/>
    <property type="match status" value="1"/>
</dbReference>
<keyword evidence="1" id="KW-0238">DNA-binding</keyword>
<dbReference type="SUPFAM" id="SSF47413">
    <property type="entry name" value="lambda repressor-like DNA-binding domains"/>
    <property type="match status" value="1"/>
</dbReference>
<dbReference type="InterPro" id="IPR010982">
    <property type="entry name" value="Lambda_DNA-bd_dom_sf"/>
</dbReference>
<evidence type="ECO:0000256" key="1">
    <source>
        <dbReference type="ARBA" id="ARBA00023125"/>
    </source>
</evidence>
<dbReference type="EnsemblBacteria" id="AAM07611">
    <property type="protein sequence ID" value="AAM07611"/>
    <property type="gene ID" value="MA_4267"/>
</dbReference>
<dbReference type="InParanoid" id="Q8TI89"/>
<dbReference type="KEGG" id="mac:MA_4267"/>
<feature type="domain" description="HTH cro/C1-type" evidence="2">
    <location>
        <begin position="84"/>
        <end position="138"/>
    </location>
</feature>
<dbReference type="InterPro" id="IPR001387">
    <property type="entry name" value="Cro/C1-type_HTH"/>
</dbReference>
<dbReference type="PANTHER" id="PTHR10245">
    <property type="entry name" value="ENDOTHELIAL DIFFERENTIATION-RELATED FACTOR 1 MULTIPROTEIN BRIDGING FACTOR 1"/>
    <property type="match status" value="1"/>
</dbReference>
<dbReference type="NCBIfam" id="TIGR00270">
    <property type="entry name" value="multiprotein bridging factor aMBF1"/>
    <property type="match status" value="1"/>
</dbReference>
<name>Q8TI89_METAC</name>
<dbReference type="STRING" id="188937.MA_4267"/>
<dbReference type="PROSITE" id="PS50943">
    <property type="entry name" value="HTH_CROC1"/>
    <property type="match status" value="1"/>
</dbReference>
<dbReference type="FunCoup" id="Q8TI89">
    <property type="interactions" value="8"/>
</dbReference>
<protein>
    <recommendedName>
        <fullName evidence="2">HTH cro/C1-type domain-containing protein</fullName>
    </recommendedName>
</protein>